<dbReference type="PROSITE" id="PS50977">
    <property type="entry name" value="HTH_TETR_2"/>
    <property type="match status" value="1"/>
</dbReference>
<evidence type="ECO:0000259" key="4">
    <source>
        <dbReference type="PROSITE" id="PS50943"/>
    </source>
</evidence>
<keyword evidence="7" id="KW-1185">Reference proteome</keyword>
<dbReference type="Gene3D" id="1.10.260.40">
    <property type="entry name" value="lambda repressor-like DNA-binding domains"/>
    <property type="match status" value="1"/>
</dbReference>
<protein>
    <recommendedName>
        <fullName evidence="8">TetR family transcriptional regulator</fullName>
    </recommendedName>
</protein>
<keyword evidence="1 2" id="KW-0238">DNA-binding</keyword>
<reference evidence="7" key="1">
    <citation type="journal article" date="2019" name="Int. J. Syst. Evol. Microbiol.">
        <title>The Global Catalogue of Microorganisms (GCM) 10K type strain sequencing project: providing services to taxonomists for standard genome sequencing and annotation.</title>
        <authorList>
            <consortium name="The Broad Institute Genomics Platform"/>
            <consortium name="The Broad Institute Genome Sequencing Center for Infectious Disease"/>
            <person name="Wu L."/>
            <person name="Ma J."/>
        </authorList>
    </citation>
    <scope>NUCLEOTIDE SEQUENCE [LARGE SCALE GENOMIC DNA]</scope>
    <source>
        <strain evidence="7">JCM 18127</strain>
    </source>
</reference>
<feature type="DNA-binding region" description="H-T-H motif" evidence="2">
    <location>
        <begin position="166"/>
        <end position="185"/>
    </location>
</feature>
<sequence length="338" mass="36419">MTPITFPAEESPVNGSADLSGNVLFGYPEPVPTTGEPGTTTAHRTDLGRAVRTLRQHRGMTLRQLAAALGVSPATVSALENGRTGTSTERVTQLADVLGVRIERLVGTVPEPVVDDRWARAAGPASPRGPAVPAQRSWREFPPARWDPALRGAMASFLVYGYHGSTMRGIAERAGLSVAGLYHYYGGKQQMLVALLERAMAELSARTSAALDDGADPAERLANLVECLALFHTHRRELGFIGATEMRSLIPAARHRIAGIRNREQRKVTTEVEQGCRDGLFATPEPQAAARAVVTSCTALAQWYRPTGPSSPEQVAAQYVEFALDVVRCRPAARPLPR</sequence>
<dbReference type="Pfam" id="PF00440">
    <property type="entry name" value="TetR_N"/>
    <property type="match status" value="1"/>
</dbReference>
<evidence type="ECO:0000256" key="1">
    <source>
        <dbReference type="ARBA" id="ARBA00023125"/>
    </source>
</evidence>
<feature type="domain" description="HTH tetR-type" evidence="5">
    <location>
        <begin position="143"/>
        <end position="203"/>
    </location>
</feature>
<evidence type="ECO:0000313" key="6">
    <source>
        <dbReference type="EMBL" id="GAA4682974.1"/>
    </source>
</evidence>
<evidence type="ECO:0008006" key="8">
    <source>
        <dbReference type="Google" id="ProtNLM"/>
    </source>
</evidence>
<dbReference type="InterPro" id="IPR010982">
    <property type="entry name" value="Lambda_DNA-bd_dom_sf"/>
</dbReference>
<dbReference type="PANTHER" id="PTHR30055:SF237">
    <property type="entry name" value="TRANSCRIPTIONAL REPRESSOR MCE3R"/>
    <property type="match status" value="1"/>
</dbReference>
<dbReference type="InterPro" id="IPR050109">
    <property type="entry name" value="HTH-type_TetR-like_transc_reg"/>
</dbReference>
<feature type="compositionally biased region" description="Low complexity" evidence="3">
    <location>
        <begin position="32"/>
        <end position="41"/>
    </location>
</feature>
<dbReference type="Gene3D" id="1.10.357.10">
    <property type="entry name" value="Tetracycline Repressor, domain 2"/>
    <property type="match status" value="1"/>
</dbReference>
<name>A0ABP8W6Q3_9ACTN</name>
<dbReference type="InterPro" id="IPR001647">
    <property type="entry name" value="HTH_TetR"/>
</dbReference>
<dbReference type="Pfam" id="PF17932">
    <property type="entry name" value="TetR_C_24"/>
    <property type="match status" value="1"/>
</dbReference>
<dbReference type="Proteomes" id="UP001500621">
    <property type="component" value="Unassembled WGS sequence"/>
</dbReference>
<dbReference type="PANTHER" id="PTHR30055">
    <property type="entry name" value="HTH-TYPE TRANSCRIPTIONAL REGULATOR RUTR"/>
    <property type="match status" value="1"/>
</dbReference>
<gene>
    <name evidence="6" type="ORF">GCM10023226_20140</name>
</gene>
<dbReference type="SUPFAM" id="SSF47413">
    <property type="entry name" value="lambda repressor-like DNA-binding domains"/>
    <property type="match status" value="1"/>
</dbReference>
<dbReference type="InterPro" id="IPR009057">
    <property type="entry name" value="Homeodomain-like_sf"/>
</dbReference>
<dbReference type="InterPro" id="IPR001387">
    <property type="entry name" value="Cro/C1-type_HTH"/>
</dbReference>
<evidence type="ECO:0000259" key="5">
    <source>
        <dbReference type="PROSITE" id="PS50977"/>
    </source>
</evidence>
<evidence type="ECO:0000313" key="7">
    <source>
        <dbReference type="Proteomes" id="UP001500621"/>
    </source>
</evidence>
<dbReference type="InterPro" id="IPR041490">
    <property type="entry name" value="KstR2_TetR_C"/>
</dbReference>
<dbReference type="InterPro" id="IPR036271">
    <property type="entry name" value="Tet_transcr_reg_TetR-rel_C_sf"/>
</dbReference>
<evidence type="ECO:0000256" key="3">
    <source>
        <dbReference type="SAM" id="MobiDB-lite"/>
    </source>
</evidence>
<evidence type="ECO:0000256" key="2">
    <source>
        <dbReference type="PROSITE-ProRule" id="PRU00335"/>
    </source>
</evidence>
<dbReference type="SUPFAM" id="SSF48498">
    <property type="entry name" value="Tetracyclin repressor-like, C-terminal domain"/>
    <property type="match status" value="1"/>
</dbReference>
<comment type="caution">
    <text evidence="6">The sequence shown here is derived from an EMBL/GenBank/DDBJ whole genome shotgun (WGS) entry which is preliminary data.</text>
</comment>
<organism evidence="6 7">
    <name type="scientific">Nocardioides nanhaiensis</name>
    <dbReference type="NCBI Taxonomy" id="1476871"/>
    <lineage>
        <taxon>Bacteria</taxon>
        <taxon>Bacillati</taxon>
        <taxon>Actinomycetota</taxon>
        <taxon>Actinomycetes</taxon>
        <taxon>Propionibacteriales</taxon>
        <taxon>Nocardioidaceae</taxon>
        <taxon>Nocardioides</taxon>
    </lineage>
</organism>
<feature type="domain" description="HTH cro/C1-type" evidence="4">
    <location>
        <begin position="51"/>
        <end position="105"/>
    </location>
</feature>
<feature type="region of interest" description="Disordered" evidence="3">
    <location>
        <begin position="1"/>
        <end position="42"/>
    </location>
</feature>
<dbReference type="SMART" id="SM00530">
    <property type="entry name" value="HTH_XRE"/>
    <property type="match status" value="1"/>
</dbReference>
<accession>A0ABP8W6Q3</accession>
<dbReference type="CDD" id="cd00093">
    <property type="entry name" value="HTH_XRE"/>
    <property type="match status" value="1"/>
</dbReference>
<dbReference type="EMBL" id="BAABIM010000002">
    <property type="protein sequence ID" value="GAA4682974.1"/>
    <property type="molecule type" value="Genomic_DNA"/>
</dbReference>
<dbReference type="SUPFAM" id="SSF46689">
    <property type="entry name" value="Homeodomain-like"/>
    <property type="match status" value="1"/>
</dbReference>
<dbReference type="PROSITE" id="PS50943">
    <property type="entry name" value="HTH_CROC1"/>
    <property type="match status" value="1"/>
</dbReference>
<proteinExistence type="predicted"/>
<dbReference type="Pfam" id="PF01381">
    <property type="entry name" value="HTH_3"/>
    <property type="match status" value="1"/>
</dbReference>